<name>A0A1V6PIG7_PENDC</name>
<feature type="compositionally biased region" description="Basic residues" evidence="1">
    <location>
        <begin position="238"/>
        <end position="252"/>
    </location>
</feature>
<dbReference type="OrthoDB" id="448954at2759"/>
<organism evidence="2 3">
    <name type="scientific">Penicillium decumbens</name>
    <dbReference type="NCBI Taxonomy" id="69771"/>
    <lineage>
        <taxon>Eukaryota</taxon>
        <taxon>Fungi</taxon>
        <taxon>Dikarya</taxon>
        <taxon>Ascomycota</taxon>
        <taxon>Pezizomycotina</taxon>
        <taxon>Eurotiomycetes</taxon>
        <taxon>Eurotiomycetidae</taxon>
        <taxon>Eurotiales</taxon>
        <taxon>Aspergillaceae</taxon>
        <taxon>Penicillium</taxon>
    </lineage>
</organism>
<dbReference type="PANTHER" id="PTHR47843:SF2">
    <property type="entry name" value="BTB DOMAIN-CONTAINING PROTEIN"/>
    <property type="match status" value="1"/>
</dbReference>
<reference evidence="3" key="1">
    <citation type="journal article" date="2017" name="Nat. Microbiol.">
        <title>Global analysis of biosynthetic gene clusters reveals vast potential of secondary metabolite production in Penicillium species.</title>
        <authorList>
            <person name="Nielsen J.C."/>
            <person name="Grijseels S."/>
            <person name="Prigent S."/>
            <person name="Ji B."/>
            <person name="Dainat J."/>
            <person name="Nielsen K.F."/>
            <person name="Frisvad J.C."/>
            <person name="Workman M."/>
            <person name="Nielsen J."/>
        </authorList>
    </citation>
    <scope>NUCLEOTIDE SEQUENCE [LARGE SCALE GENOMIC DNA]</scope>
    <source>
        <strain evidence="3">IBT 11843</strain>
    </source>
</reference>
<comment type="caution">
    <text evidence="2">The sequence shown here is derived from an EMBL/GenBank/DDBJ whole genome shotgun (WGS) entry which is preliminary data.</text>
</comment>
<dbReference type="EMBL" id="MDYL01000003">
    <property type="protein sequence ID" value="OQD76809.1"/>
    <property type="molecule type" value="Genomic_DNA"/>
</dbReference>
<evidence type="ECO:0000256" key="1">
    <source>
        <dbReference type="SAM" id="MobiDB-lite"/>
    </source>
</evidence>
<feature type="compositionally biased region" description="Low complexity" evidence="1">
    <location>
        <begin position="152"/>
        <end position="170"/>
    </location>
</feature>
<protein>
    <recommendedName>
        <fullName evidence="4">BTB domain-containing protein</fullName>
    </recommendedName>
</protein>
<feature type="region of interest" description="Disordered" evidence="1">
    <location>
        <begin position="96"/>
        <end position="383"/>
    </location>
</feature>
<feature type="compositionally biased region" description="Basic and acidic residues" evidence="1">
    <location>
        <begin position="178"/>
        <end position="191"/>
    </location>
</feature>
<evidence type="ECO:0008006" key="4">
    <source>
        <dbReference type="Google" id="ProtNLM"/>
    </source>
</evidence>
<feature type="compositionally biased region" description="Acidic residues" evidence="1">
    <location>
        <begin position="303"/>
        <end position="322"/>
    </location>
</feature>
<accession>A0A1V6PIG7</accession>
<feature type="compositionally biased region" description="Basic and acidic residues" evidence="1">
    <location>
        <begin position="323"/>
        <end position="334"/>
    </location>
</feature>
<dbReference type="AlphaFoldDB" id="A0A1V6PIG7"/>
<feature type="compositionally biased region" description="Acidic residues" evidence="1">
    <location>
        <begin position="197"/>
        <end position="227"/>
    </location>
</feature>
<feature type="compositionally biased region" description="Acidic residues" evidence="1">
    <location>
        <begin position="337"/>
        <end position="353"/>
    </location>
</feature>
<gene>
    <name evidence="2" type="ORF">PENDEC_c003G01969</name>
</gene>
<sequence>MGSPDYSSIIHSPSFTFLVGPKHTKLTIQSALAQHVSKPLHNLMNNGHTRESKHRIAVLEDEDPETFVAFCEYAYTGDYSVPRLPALREDVRKGVVESASSPGKSWRGPYRSGSVSSTVPPLAPSPPESVKSAAIAAPAPKEPEPEPTPVIAEDGTGEAAAEVETVQQEVAAEEDTTKDDSAEPAKTEEPHPLNQDQDADVPAPEEELAQTDPEPAADAEADADAEEWGLGQNSTAKKTTKKNKKDKKKKKPPKQESTWPEEPAANLTPPSTPPPSNAAEVNNTPQQTAPAPEAEPEAKEEAAEAEPTAEPDEKDAEPVEEQPAEHQPAEHQLAEDQLAEDQLAEDQLAEDQPTEERAVDQPAEEPSAKAEIGPASEDREQPSAYPIEYDAQTDRNSWSNYQMGEHNDEAQPSRPVIDMSFAKQPDSSPRTPGLSLWDDFAALQYNDEQQTSLPTVDVSSPTDLPYLTFHAKVYVFATRYLIPALAQLCLQKLHRNLLQLSTTVAENLDLGGLAAAMVLDLLQYTFTKTTRLEPINPTSATQLRENELRRLVVHYVACKVKDLARYHSPGDSEAATPMLRPVDSRVEREKDSAPKSLRALLDMMPELASDLVYRMM</sequence>
<keyword evidence="3" id="KW-1185">Reference proteome</keyword>
<proteinExistence type="predicted"/>
<dbReference type="PANTHER" id="PTHR47843">
    <property type="entry name" value="BTB DOMAIN-CONTAINING PROTEIN-RELATED"/>
    <property type="match status" value="1"/>
</dbReference>
<evidence type="ECO:0000313" key="2">
    <source>
        <dbReference type="EMBL" id="OQD76809.1"/>
    </source>
</evidence>
<dbReference type="Proteomes" id="UP000191522">
    <property type="component" value="Unassembled WGS sequence"/>
</dbReference>
<evidence type="ECO:0000313" key="3">
    <source>
        <dbReference type="Proteomes" id="UP000191522"/>
    </source>
</evidence>
<dbReference type="OMA" id="SLWDEFT"/>